<organism evidence="2 3">
    <name type="scientific">Rubus argutus</name>
    <name type="common">Southern blackberry</name>
    <dbReference type="NCBI Taxonomy" id="59490"/>
    <lineage>
        <taxon>Eukaryota</taxon>
        <taxon>Viridiplantae</taxon>
        <taxon>Streptophyta</taxon>
        <taxon>Embryophyta</taxon>
        <taxon>Tracheophyta</taxon>
        <taxon>Spermatophyta</taxon>
        <taxon>Magnoliopsida</taxon>
        <taxon>eudicotyledons</taxon>
        <taxon>Gunneridae</taxon>
        <taxon>Pentapetalae</taxon>
        <taxon>rosids</taxon>
        <taxon>fabids</taxon>
        <taxon>Rosales</taxon>
        <taxon>Rosaceae</taxon>
        <taxon>Rosoideae</taxon>
        <taxon>Rosoideae incertae sedis</taxon>
        <taxon>Rubus</taxon>
    </lineage>
</organism>
<dbReference type="InterPro" id="IPR056789">
    <property type="entry name" value="LRR_R13L1-DRL21"/>
</dbReference>
<keyword evidence="3" id="KW-1185">Reference proteome</keyword>
<dbReference type="AlphaFoldDB" id="A0AAW1WZF8"/>
<sequence>MGKLINLKHLYVWYCDQLKYLPKGIGSLKSLQALDRFPVSGHGDDVEDDEVLKLGDLGIMDQLQGRLWIKGLGNAKDASEVEKAQLGNKKHLSDLVLEFREGNEEQRESDEEMLKALQPHQNLERLTIWNCHYTTWPLYRIQSLHNLRQVALVDWKFCEVLPPLGKLPSLEVLYIDSMNNVKKVGVEFLGIEEEIETFSAGILFPKLKHLCIGDMPNWEEWEGEIKDYSEITIMPRLSFLRISWCPKLKGLPDFVCKITALRSLEIRTCAILEGDYEKDVGKEWAKISHIPNITIKSGKETIVELPTGQFTK</sequence>
<dbReference type="PANTHER" id="PTHR47186">
    <property type="entry name" value="LEUCINE-RICH REPEAT-CONTAINING PROTEIN 57"/>
    <property type="match status" value="1"/>
</dbReference>
<gene>
    <name evidence="2" type="ORF">M0R45_026947</name>
</gene>
<protein>
    <recommendedName>
        <fullName evidence="1">R13L1/DRL21-like LRR repeat region domain-containing protein</fullName>
    </recommendedName>
</protein>
<accession>A0AAW1WZF8</accession>
<evidence type="ECO:0000313" key="2">
    <source>
        <dbReference type="EMBL" id="KAK9929874.1"/>
    </source>
</evidence>
<dbReference type="Gene3D" id="3.80.10.10">
    <property type="entry name" value="Ribonuclease Inhibitor"/>
    <property type="match status" value="2"/>
</dbReference>
<comment type="caution">
    <text evidence="2">The sequence shown here is derived from an EMBL/GenBank/DDBJ whole genome shotgun (WGS) entry which is preliminary data.</text>
</comment>
<proteinExistence type="predicted"/>
<dbReference type="Pfam" id="PF25019">
    <property type="entry name" value="LRR_R13L1-DRL21"/>
    <property type="match status" value="1"/>
</dbReference>
<dbReference type="PANTHER" id="PTHR47186:SF30">
    <property type="entry name" value="EF-HAND DOMAIN-CONTAINING PROTEIN"/>
    <property type="match status" value="1"/>
</dbReference>
<feature type="domain" description="R13L1/DRL21-like LRR repeat region" evidence="1">
    <location>
        <begin position="54"/>
        <end position="178"/>
    </location>
</feature>
<dbReference type="Proteomes" id="UP001457282">
    <property type="component" value="Unassembled WGS sequence"/>
</dbReference>
<dbReference type="EMBL" id="JBEDUW010000005">
    <property type="protein sequence ID" value="KAK9929874.1"/>
    <property type="molecule type" value="Genomic_DNA"/>
</dbReference>
<reference evidence="2 3" key="1">
    <citation type="journal article" date="2023" name="G3 (Bethesda)">
        <title>A chromosome-length genome assembly and annotation of blackberry (Rubus argutus, cv. 'Hillquist').</title>
        <authorList>
            <person name="Bruna T."/>
            <person name="Aryal R."/>
            <person name="Dudchenko O."/>
            <person name="Sargent D.J."/>
            <person name="Mead D."/>
            <person name="Buti M."/>
            <person name="Cavallini A."/>
            <person name="Hytonen T."/>
            <person name="Andres J."/>
            <person name="Pham M."/>
            <person name="Weisz D."/>
            <person name="Mascagni F."/>
            <person name="Usai G."/>
            <person name="Natali L."/>
            <person name="Bassil N."/>
            <person name="Fernandez G.E."/>
            <person name="Lomsadze A."/>
            <person name="Armour M."/>
            <person name="Olukolu B."/>
            <person name="Poorten T."/>
            <person name="Britton C."/>
            <person name="Davik J."/>
            <person name="Ashrafi H."/>
            <person name="Aiden E.L."/>
            <person name="Borodovsky M."/>
            <person name="Worthington M."/>
        </authorList>
    </citation>
    <scope>NUCLEOTIDE SEQUENCE [LARGE SCALE GENOMIC DNA]</scope>
    <source>
        <strain evidence="2">PI 553951</strain>
    </source>
</reference>
<dbReference type="InterPro" id="IPR032675">
    <property type="entry name" value="LRR_dom_sf"/>
</dbReference>
<evidence type="ECO:0000313" key="3">
    <source>
        <dbReference type="Proteomes" id="UP001457282"/>
    </source>
</evidence>
<dbReference type="SUPFAM" id="SSF52058">
    <property type="entry name" value="L domain-like"/>
    <property type="match status" value="1"/>
</dbReference>
<name>A0AAW1WZF8_RUBAR</name>
<evidence type="ECO:0000259" key="1">
    <source>
        <dbReference type="Pfam" id="PF25019"/>
    </source>
</evidence>